<gene>
    <name evidence="1" type="ORF">MTP16_11680</name>
</gene>
<dbReference type="Proteomes" id="UP000831390">
    <property type="component" value="Chromosome"/>
</dbReference>
<sequence length="63" mass="6623">MAQSQPQWHLTAVIESGAQSGISSRLEAEDAVVIPKLNLTLLLAQICEEAGVAPMKAGFAAEM</sequence>
<dbReference type="EMBL" id="CP094534">
    <property type="protein sequence ID" value="UOE36277.1"/>
    <property type="molecule type" value="Genomic_DNA"/>
</dbReference>
<keyword evidence="2" id="KW-1185">Reference proteome</keyword>
<organism evidence="1 2">
    <name type="scientific">Hymenobacter monticola</name>
    <dbReference type="NCBI Taxonomy" id="1705399"/>
    <lineage>
        <taxon>Bacteria</taxon>
        <taxon>Pseudomonadati</taxon>
        <taxon>Bacteroidota</taxon>
        <taxon>Cytophagia</taxon>
        <taxon>Cytophagales</taxon>
        <taxon>Hymenobacteraceae</taxon>
        <taxon>Hymenobacter</taxon>
    </lineage>
</organism>
<reference evidence="1 2" key="1">
    <citation type="submission" date="2022-03" db="EMBL/GenBank/DDBJ databases">
        <title>Hymenobactersp. isolated from the air.</title>
        <authorList>
            <person name="Won M."/>
            <person name="Kwon S.-W."/>
        </authorList>
    </citation>
    <scope>NUCLEOTIDE SEQUENCE [LARGE SCALE GENOMIC DNA]</scope>
    <source>
        <strain evidence="1 2">KACC 22596</strain>
    </source>
</reference>
<evidence type="ECO:0000313" key="2">
    <source>
        <dbReference type="Proteomes" id="UP000831390"/>
    </source>
</evidence>
<name>A0ABY4BAT1_9BACT</name>
<proteinExistence type="predicted"/>
<accession>A0ABY4BAT1</accession>
<evidence type="ECO:0000313" key="1">
    <source>
        <dbReference type="EMBL" id="UOE36277.1"/>
    </source>
</evidence>
<protein>
    <submittedName>
        <fullName evidence="1">Uncharacterized protein</fullName>
    </submittedName>
</protein>
<dbReference type="RefSeq" id="WP_243519928.1">
    <property type="nucleotide sequence ID" value="NZ_CP094534.1"/>
</dbReference>